<dbReference type="InterPro" id="IPR036185">
    <property type="entry name" value="DNA_heli_DnaB-like_N_sf"/>
</dbReference>
<gene>
    <name evidence="13" type="ORF">BDD41_3120</name>
</gene>
<comment type="similarity">
    <text evidence="1">Belongs to the helicase family. DnaB subfamily.</text>
</comment>
<dbReference type="Pfam" id="PF00772">
    <property type="entry name" value="DnaB"/>
    <property type="match status" value="1"/>
</dbReference>
<evidence type="ECO:0000256" key="1">
    <source>
        <dbReference type="ARBA" id="ARBA00008428"/>
    </source>
</evidence>
<comment type="caution">
    <text evidence="13">The sequence shown here is derived from an EMBL/GenBank/DDBJ whole genome shotgun (WGS) entry which is preliminary data.</text>
</comment>
<dbReference type="Proteomes" id="UP000256941">
    <property type="component" value="Unassembled WGS sequence"/>
</dbReference>
<evidence type="ECO:0000256" key="4">
    <source>
        <dbReference type="ARBA" id="ARBA00022741"/>
    </source>
</evidence>
<keyword evidence="6 13" id="KW-0347">Helicase</keyword>
<dbReference type="Pfam" id="PF03796">
    <property type="entry name" value="DnaB_C"/>
    <property type="match status" value="1"/>
</dbReference>
<evidence type="ECO:0000259" key="12">
    <source>
        <dbReference type="PROSITE" id="PS51199"/>
    </source>
</evidence>
<evidence type="ECO:0000313" key="13">
    <source>
        <dbReference type="EMBL" id="REF70388.1"/>
    </source>
</evidence>
<evidence type="ECO:0000256" key="11">
    <source>
        <dbReference type="ARBA" id="ARBA00048954"/>
    </source>
</evidence>
<keyword evidence="4" id="KW-0547">Nucleotide-binding</keyword>
<dbReference type="GO" id="GO:0005829">
    <property type="term" value="C:cytosol"/>
    <property type="evidence" value="ECO:0007669"/>
    <property type="project" value="TreeGrafter"/>
</dbReference>
<dbReference type="InterPro" id="IPR007694">
    <property type="entry name" value="DNA_helicase_DnaB-like_C"/>
</dbReference>
<dbReference type="InterPro" id="IPR007693">
    <property type="entry name" value="DNA_helicase_DnaB-like_N"/>
</dbReference>
<proteinExistence type="inferred from homology"/>
<dbReference type="GO" id="GO:0006269">
    <property type="term" value="P:DNA replication, synthesis of primer"/>
    <property type="evidence" value="ECO:0007669"/>
    <property type="project" value="UniProtKB-KW"/>
</dbReference>
<dbReference type="GO" id="GO:0003677">
    <property type="term" value="F:DNA binding"/>
    <property type="evidence" value="ECO:0007669"/>
    <property type="project" value="UniProtKB-KW"/>
</dbReference>
<keyword evidence="7" id="KW-0067">ATP-binding</keyword>
<keyword evidence="3" id="KW-0235">DNA replication</keyword>
<dbReference type="InterPro" id="IPR003593">
    <property type="entry name" value="AAA+_ATPase"/>
</dbReference>
<name>A0A3D9XL75_PARVE</name>
<dbReference type="GO" id="GO:0016787">
    <property type="term" value="F:hydrolase activity"/>
    <property type="evidence" value="ECO:0007669"/>
    <property type="project" value="UniProtKB-KW"/>
</dbReference>
<feature type="domain" description="SF4 helicase" evidence="12">
    <location>
        <begin position="181"/>
        <end position="466"/>
    </location>
</feature>
<dbReference type="Gene3D" id="3.40.50.300">
    <property type="entry name" value="P-loop containing nucleotide triphosphate hydrolases"/>
    <property type="match status" value="1"/>
</dbReference>
<dbReference type="PANTHER" id="PTHR30153:SF2">
    <property type="entry name" value="REPLICATIVE DNA HELICASE"/>
    <property type="match status" value="1"/>
</dbReference>
<reference evidence="13 14" key="1">
    <citation type="submission" date="2018-08" db="EMBL/GenBank/DDBJ databases">
        <title>Genomic Encyclopedia of Archaeal and Bacterial Type Strains, Phase II (KMG-II): from individual species to whole genera.</title>
        <authorList>
            <person name="Goeker M."/>
        </authorList>
    </citation>
    <scope>NUCLEOTIDE SEQUENCE [LARGE SCALE GENOMIC DNA]</scope>
    <source>
        <strain evidence="13 14">DSM 17099</strain>
    </source>
</reference>
<dbReference type="Gene3D" id="1.10.860.10">
    <property type="entry name" value="DNAb Helicase, Chain A"/>
    <property type="match status" value="1"/>
</dbReference>
<evidence type="ECO:0000256" key="6">
    <source>
        <dbReference type="ARBA" id="ARBA00022806"/>
    </source>
</evidence>
<keyword evidence="9" id="KW-0413">Isomerase</keyword>
<dbReference type="AlphaFoldDB" id="A0A3D9XL75"/>
<dbReference type="EMBL" id="QTUJ01000002">
    <property type="protein sequence ID" value="REF70388.1"/>
    <property type="molecule type" value="Genomic_DNA"/>
</dbReference>
<organism evidence="13 14">
    <name type="scientific">Paracoccus versutus</name>
    <name type="common">Thiobacillus versutus</name>
    <dbReference type="NCBI Taxonomy" id="34007"/>
    <lineage>
        <taxon>Bacteria</taxon>
        <taxon>Pseudomonadati</taxon>
        <taxon>Pseudomonadota</taxon>
        <taxon>Alphaproteobacteria</taxon>
        <taxon>Rhodobacterales</taxon>
        <taxon>Paracoccaceae</taxon>
        <taxon>Paracoccus</taxon>
    </lineage>
</organism>
<evidence type="ECO:0000256" key="2">
    <source>
        <dbReference type="ARBA" id="ARBA00022515"/>
    </source>
</evidence>
<dbReference type="InterPro" id="IPR016136">
    <property type="entry name" value="DNA_helicase_N/primase_C"/>
</dbReference>
<evidence type="ECO:0000256" key="8">
    <source>
        <dbReference type="ARBA" id="ARBA00023125"/>
    </source>
</evidence>
<evidence type="ECO:0000256" key="7">
    <source>
        <dbReference type="ARBA" id="ARBA00022840"/>
    </source>
</evidence>
<sequence>MNTVTPIRDEAPAMFSVEAEQMILGELLMNADRAGLVDRMGGADLFFDPVHADIFSAILEKHRAGLLADPVTVALEMADHPGLSELGGGRYLVRIASASPGPAAVKGYAESLAELARKRQIQAAISEATASLARGDIKAADVAARLETSMMAMSQIGDTDGPVSMLRAMTGAIEQAMTAYRGDHQLSIRSGISTLDSIIPGFFPGELTILGGRPGSGKSAVALSIALHAARAGHAVAIASLEMTPEAMAMRAASEATANAGRAVPYIQMRSGAMTEDECRMFIEQANAAAQLPITFLSSRFSDAGAMISAVRQIARATDLKLLIVDYAQLMTAPGKNRYEQITAISLALKKMAVTLKIPVIALSQLSRQIESRDDKRPVMSDLRESGQLEQDADNILFCYREEYYLLQGRPAITDPVDAQVEWQSKMDRAKGRMEIIVNKQRMGETGTARCRCAMATNSVWGDDYP</sequence>
<dbReference type="EC" id="5.6.2.3" evidence="10"/>
<evidence type="ECO:0000256" key="9">
    <source>
        <dbReference type="ARBA" id="ARBA00023235"/>
    </source>
</evidence>
<dbReference type="InterPro" id="IPR027417">
    <property type="entry name" value="P-loop_NTPase"/>
</dbReference>
<dbReference type="PANTHER" id="PTHR30153">
    <property type="entry name" value="REPLICATIVE DNA HELICASE DNAB"/>
    <property type="match status" value="1"/>
</dbReference>
<evidence type="ECO:0000313" key="14">
    <source>
        <dbReference type="Proteomes" id="UP000256941"/>
    </source>
</evidence>
<dbReference type="GO" id="GO:0005524">
    <property type="term" value="F:ATP binding"/>
    <property type="evidence" value="ECO:0007669"/>
    <property type="project" value="UniProtKB-KW"/>
</dbReference>
<dbReference type="PROSITE" id="PS51199">
    <property type="entry name" value="SF4_HELICASE"/>
    <property type="match status" value="1"/>
</dbReference>
<keyword evidence="2" id="KW-0639">Primosome</keyword>
<keyword evidence="5" id="KW-0378">Hydrolase</keyword>
<dbReference type="SUPFAM" id="SSF48024">
    <property type="entry name" value="N-terminal domain of DnaB helicase"/>
    <property type="match status" value="1"/>
</dbReference>
<dbReference type="GO" id="GO:1990077">
    <property type="term" value="C:primosome complex"/>
    <property type="evidence" value="ECO:0007669"/>
    <property type="project" value="UniProtKB-KW"/>
</dbReference>
<protein>
    <recommendedName>
        <fullName evidence="10">DNA 5'-3' helicase</fullName>
        <ecNumber evidence="10">5.6.2.3</ecNumber>
    </recommendedName>
</protein>
<dbReference type="SMART" id="SM00382">
    <property type="entry name" value="AAA"/>
    <property type="match status" value="1"/>
</dbReference>
<keyword evidence="8" id="KW-0238">DNA-binding</keyword>
<dbReference type="RefSeq" id="WP_116222310.1">
    <property type="nucleotide sequence ID" value="NZ_CP038197.1"/>
</dbReference>
<dbReference type="SUPFAM" id="SSF52540">
    <property type="entry name" value="P-loop containing nucleoside triphosphate hydrolases"/>
    <property type="match status" value="1"/>
</dbReference>
<evidence type="ECO:0000256" key="3">
    <source>
        <dbReference type="ARBA" id="ARBA00022705"/>
    </source>
</evidence>
<dbReference type="GO" id="GO:0043139">
    <property type="term" value="F:5'-3' DNA helicase activity"/>
    <property type="evidence" value="ECO:0007669"/>
    <property type="project" value="UniProtKB-EC"/>
</dbReference>
<comment type="catalytic activity">
    <reaction evidence="11">
        <text>ATP + H2O = ADP + phosphate + H(+)</text>
        <dbReference type="Rhea" id="RHEA:13065"/>
        <dbReference type="ChEBI" id="CHEBI:15377"/>
        <dbReference type="ChEBI" id="CHEBI:15378"/>
        <dbReference type="ChEBI" id="CHEBI:30616"/>
        <dbReference type="ChEBI" id="CHEBI:43474"/>
        <dbReference type="ChEBI" id="CHEBI:456216"/>
        <dbReference type="EC" id="5.6.2.3"/>
    </reaction>
</comment>
<accession>A0A3D9XL75</accession>
<evidence type="ECO:0000256" key="10">
    <source>
        <dbReference type="ARBA" id="ARBA00044969"/>
    </source>
</evidence>
<evidence type="ECO:0000256" key="5">
    <source>
        <dbReference type="ARBA" id="ARBA00022801"/>
    </source>
</evidence>